<dbReference type="eggNOG" id="ENOG502ZQK3">
    <property type="taxonomic scope" value="Bacteria"/>
</dbReference>
<gene>
    <name evidence="1" type="ORF">GEMMAAP_17735</name>
</gene>
<dbReference type="RefSeq" id="WP_026848136.1">
    <property type="nucleotide sequence ID" value="NZ_CP011454.1"/>
</dbReference>
<evidence type="ECO:0000313" key="1">
    <source>
        <dbReference type="EMBL" id="AMW06128.1"/>
    </source>
</evidence>
<keyword evidence="2" id="KW-1185">Reference proteome</keyword>
<name>A0A143BM84_9BACT</name>
<reference evidence="1 2" key="2">
    <citation type="journal article" date="2016" name="Environ. Microbiol. Rep.">
        <title>Metagenomic evidence for the presence of phototrophic Gemmatimonadetes bacteria in diverse environments.</title>
        <authorList>
            <person name="Zeng Y."/>
            <person name="Baumbach J."/>
            <person name="Barbosa E.G."/>
            <person name="Azevedo V."/>
            <person name="Zhang C."/>
            <person name="Koblizek M."/>
        </authorList>
    </citation>
    <scope>NUCLEOTIDE SEQUENCE [LARGE SCALE GENOMIC DNA]</scope>
    <source>
        <strain evidence="1 2">AP64</strain>
    </source>
</reference>
<dbReference type="KEGG" id="gph:GEMMAAP_17735"/>
<dbReference type="AlphaFoldDB" id="A0A143BM84"/>
<proteinExistence type="predicted"/>
<dbReference type="SUPFAM" id="SSF69318">
    <property type="entry name" value="Integrin alpha N-terminal domain"/>
    <property type="match status" value="1"/>
</dbReference>
<dbReference type="EMBL" id="CP011454">
    <property type="protein sequence ID" value="AMW06128.1"/>
    <property type="molecule type" value="Genomic_DNA"/>
</dbReference>
<evidence type="ECO:0008006" key="3">
    <source>
        <dbReference type="Google" id="ProtNLM"/>
    </source>
</evidence>
<dbReference type="Proteomes" id="UP000076404">
    <property type="component" value="Chromosome"/>
</dbReference>
<organism evidence="1 2">
    <name type="scientific">Gemmatimonas phototrophica</name>
    <dbReference type="NCBI Taxonomy" id="1379270"/>
    <lineage>
        <taxon>Bacteria</taxon>
        <taxon>Pseudomonadati</taxon>
        <taxon>Gemmatimonadota</taxon>
        <taxon>Gemmatimonadia</taxon>
        <taxon>Gemmatimonadales</taxon>
        <taxon>Gemmatimonadaceae</taxon>
        <taxon>Gemmatimonas</taxon>
    </lineage>
</organism>
<accession>A0A143BM84</accession>
<sequence length="149" mass="16280">MGLVFVVCPIGMATAQPAPTARGQLVWSEKAWHKESLRRQLVRDSSISPTALVADFDGDGRRDVAWTVRHQRTGERGILIVHASGRAAQQCGAGVAFGNGGTNYEWMDHWEVIPHDGGKGAALLIAKAESASARIEFRGGRYRWQQRGD</sequence>
<evidence type="ECO:0000313" key="2">
    <source>
        <dbReference type="Proteomes" id="UP000076404"/>
    </source>
</evidence>
<dbReference type="InterPro" id="IPR028994">
    <property type="entry name" value="Integrin_alpha_N"/>
</dbReference>
<protein>
    <recommendedName>
        <fullName evidence="3">VCBS repeat-containing protein</fullName>
    </recommendedName>
</protein>
<reference evidence="1 2" key="1">
    <citation type="journal article" date="2014" name="Proc. Natl. Acad. Sci. U.S.A.">
        <title>Functional type 2 photosynthetic reaction centers found in the rare bacterial phylum Gemmatimonadetes.</title>
        <authorList>
            <person name="Zeng Y."/>
            <person name="Feng F."/>
            <person name="Medova H."/>
            <person name="Dean J."/>
            <person name="Koblizek M."/>
        </authorList>
    </citation>
    <scope>NUCLEOTIDE SEQUENCE [LARGE SCALE GENOMIC DNA]</scope>
    <source>
        <strain evidence="1 2">AP64</strain>
    </source>
</reference>
<dbReference type="STRING" id="1379270.GEMMAAP_17735"/>
<dbReference type="OrthoDB" id="1442221at2"/>